<evidence type="ECO:0008006" key="4">
    <source>
        <dbReference type="Google" id="ProtNLM"/>
    </source>
</evidence>
<reference evidence="2" key="1">
    <citation type="submission" date="2020-10" db="EMBL/GenBank/DDBJ databases">
        <authorList>
            <person name="Sedaghatjoo S."/>
        </authorList>
    </citation>
    <scope>NUCLEOTIDE SEQUENCE</scope>
    <source>
        <strain evidence="2">AZH3</strain>
    </source>
</reference>
<comment type="caution">
    <text evidence="2">The sequence shown here is derived from an EMBL/GenBank/DDBJ whole genome shotgun (WGS) entry which is preliminary data.</text>
</comment>
<proteinExistence type="predicted"/>
<feature type="signal peptide" evidence="1">
    <location>
        <begin position="1"/>
        <end position="17"/>
    </location>
</feature>
<dbReference type="EMBL" id="CAJHJG010005182">
    <property type="protein sequence ID" value="CAD6948211.1"/>
    <property type="molecule type" value="Genomic_DNA"/>
</dbReference>
<sequence length="170" mass="19500">MKLTLIFAATLLTFVSAACDGPFHEQCKTTCYGDSDCIAFTHPHCRPNWPARARLHDHPTEYEDLYVQENHRMLHIVMEYSEGGVFDSVIRRYQQSDDSSSEHRLCIKTGYDKALEQRQQLHVGLLNKIAQDIWADADPTFKQISVCHFPQLGYLLNILVMEDASEELPT</sequence>
<protein>
    <recommendedName>
        <fullName evidence="4">Protein kinase domain-containing protein</fullName>
    </recommendedName>
</protein>
<evidence type="ECO:0000313" key="3">
    <source>
        <dbReference type="Proteomes" id="UP000836402"/>
    </source>
</evidence>
<keyword evidence="3" id="KW-1185">Reference proteome</keyword>
<evidence type="ECO:0000256" key="1">
    <source>
        <dbReference type="SAM" id="SignalP"/>
    </source>
</evidence>
<name>A0ABN7J2K1_9BASI</name>
<gene>
    <name evidence="2" type="ORF">JKIAZH3_G3468</name>
</gene>
<dbReference type="Proteomes" id="UP000836402">
    <property type="component" value="Unassembled WGS sequence"/>
</dbReference>
<accession>A0ABN7J2K1</accession>
<feature type="chain" id="PRO_5045555166" description="Protein kinase domain-containing protein" evidence="1">
    <location>
        <begin position="18"/>
        <end position="170"/>
    </location>
</feature>
<keyword evidence="1" id="KW-0732">Signal</keyword>
<organism evidence="2 3">
    <name type="scientific">Tilletia caries</name>
    <name type="common">wheat bunt fungus</name>
    <dbReference type="NCBI Taxonomy" id="13290"/>
    <lineage>
        <taxon>Eukaryota</taxon>
        <taxon>Fungi</taxon>
        <taxon>Dikarya</taxon>
        <taxon>Basidiomycota</taxon>
        <taxon>Ustilaginomycotina</taxon>
        <taxon>Exobasidiomycetes</taxon>
        <taxon>Tilletiales</taxon>
        <taxon>Tilletiaceae</taxon>
        <taxon>Tilletia</taxon>
    </lineage>
</organism>
<evidence type="ECO:0000313" key="2">
    <source>
        <dbReference type="EMBL" id="CAD6948211.1"/>
    </source>
</evidence>
<dbReference type="PROSITE" id="PS51257">
    <property type="entry name" value="PROKAR_LIPOPROTEIN"/>
    <property type="match status" value="1"/>
</dbReference>